<dbReference type="EMBL" id="DUGC01000071">
    <property type="protein sequence ID" value="HIH09932.1"/>
    <property type="molecule type" value="Genomic_DNA"/>
</dbReference>
<feature type="transmembrane region" description="Helical" evidence="1">
    <location>
        <begin position="158"/>
        <end position="177"/>
    </location>
</feature>
<evidence type="ECO:0000256" key="1">
    <source>
        <dbReference type="SAM" id="Phobius"/>
    </source>
</evidence>
<reference evidence="4" key="1">
    <citation type="journal article" date="2020" name="bioRxiv">
        <title>A rank-normalized archaeal taxonomy based on genome phylogeny resolves widespread incomplete and uneven classifications.</title>
        <authorList>
            <person name="Rinke C."/>
            <person name="Chuvochina M."/>
            <person name="Mussig A.J."/>
            <person name="Chaumeil P.-A."/>
            <person name="Waite D.W."/>
            <person name="Whitman W.B."/>
            <person name="Parks D.H."/>
            <person name="Hugenholtz P."/>
        </authorList>
    </citation>
    <scope>NUCLEOTIDE SEQUENCE [LARGE SCALE GENOMIC DNA]</scope>
</reference>
<organism evidence="3 4">
    <name type="scientific">Candidatus Iainarchaeum sp</name>
    <dbReference type="NCBI Taxonomy" id="3101447"/>
    <lineage>
        <taxon>Archaea</taxon>
        <taxon>Candidatus Iainarchaeota</taxon>
        <taxon>Candidatus Iainarchaeia</taxon>
        <taxon>Candidatus Iainarchaeales</taxon>
        <taxon>Candidatus Iainarchaeaceae</taxon>
        <taxon>Candidatus Iainarchaeum</taxon>
    </lineage>
</organism>
<feature type="transmembrane region" description="Helical" evidence="1">
    <location>
        <begin position="130"/>
        <end position="152"/>
    </location>
</feature>
<dbReference type="Proteomes" id="UP000565078">
    <property type="component" value="Unassembled WGS sequence"/>
</dbReference>
<keyword evidence="1" id="KW-0472">Membrane</keyword>
<dbReference type="InterPro" id="IPR018776">
    <property type="entry name" value="Membrane_prot_PTPS-rel_domain"/>
</dbReference>
<dbReference type="Pfam" id="PF10131">
    <property type="entry name" value="PTPS_related"/>
    <property type="match status" value="1"/>
</dbReference>
<proteinExistence type="predicted"/>
<feature type="transmembrane region" description="Helical" evidence="1">
    <location>
        <begin position="189"/>
        <end position="220"/>
    </location>
</feature>
<feature type="transmembrane region" description="Helical" evidence="1">
    <location>
        <begin position="98"/>
        <end position="118"/>
    </location>
</feature>
<evidence type="ECO:0000313" key="3">
    <source>
        <dbReference type="EMBL" id="HIH09932.1"/>
    </source>
</evidence>
<sequence length="309" mass="34222">MAEKFTQIYKNAFAKITLALVLAYFIFSLIVPMLLHSNMLAWDGAGMYFSAWYQKEYLFPRIIGWNPFFFLGYAQNQFYPPLYPYLSALLAQIMPLDIAFKLILAAALLLTPLSFHFLCRSFGFSQSRSAAAAAAMAALLFAFPNDFFGGNIHSTINIGLYANALALPLFFFLFGSLERLVKREKKDGIIIPALLLSAIILSHTVSAIAALVLLFTYAFLYRKSALHAIAKILSLSLLLSAFWSIPAIAKYSFAPLLCRISPAKKACLGSALEQYLLFFGALIAGILGGKGYLLPAQKVQLHCPIQNRD</sequence>
<evidence type="ECO:0000259" key="2">
    <source>
        <dbReference type="Pfam" id="PF10131"/>
    </source>
</evidence>
<accession>A0A7J4IWT6</accession>
<keyword evidence="1" id="KW-0812">Transmembrane</keyword>
<comment type="caution">
    <text evidence="3">The sequence shown here is derived from an EMBL/GenBank/DDBJ whole genome shotgun (WGS) entry which is preliminary data.</text>
</comment>
<feature type="transmembrane region" description="Helical" evidence="1">
    <location>
        <begin position="232"/>
        <end position="254"/>
    </location>
</feature>
<feature type="domain" description="Membrane protein 6-pyruvoyl-tetrahydropterin synthase-related" evidence="2">
    <location>
        <begin position="77"/>
        <end position="248"/>
    </location>
</feature>
<dbReference type="AlphaFoldDB" id="A0A7J4IWT6"/>
<keyword evidence="1" id="KW-1133">Transmembrane helix</keyword>
<evidence type="ECO:0000313" key="4">
    <source>
        <dbReference type="Proteomes" id="UP000565078"/>
    </source>
</evidence>
<protein>
    <recommendedName>
        <fullName evidence="2">Membrane protein 6-pyruvoyl-tetrahydropterin synthase-related domain-containing protein</fullName>
    </recommendedName>
</protein>
<gene>
    <name evidence="3" type="ORF">HA254_04665</name>
</gene>
<feature type="transmembrane region" description="Helical" evidence="1">
    <location>
        <begin position="12"/>
        <end position="35"/>
    </location>
</feature>
<feature type="transmembrane region" description="Helical" evidence="1">
    <location>
        <begin position="275"/>
        <end position="294"/>
    </location>
</feature>
<name>A0A7J4IWT6_9ARCH</name>